<dbReference type="InterPro" id="IPR043128">
    <property type="entry name" value="Rev_trsase/Diguanyl_cyclase"/>
</dbReference>
<dbReference type="SUPFAM" id="SSF141868">
    <property type="entry name" value="EAL domain-like"/>
    <property type="match status" value="1"/>
</dbReference>
<feature type="domain" description="GGDEF" evidence="2">
    <location>
        <begin position="1"/>
        <end position="38"/>
    </location>
</feature>
<dbReference type="SUPFAM" id="SSF55073">
    <property type="entry name" value="Nucleotide cyclase"/>
    <property type="match status" value="1"/>
</dbReference>
<dbReference type="InterPro" id="IPR035919">
    <property type="entry name" value="EAL_sf"/>
</dbReference>
<dbReference type="PANTHER" id="PTHR33121">
    <property type="entry name" value="CYCLIC DI-GMP PHOSPHODIESTERASE PDEF"/>
    <property type="match status" value="1"/>
</dbReference>
<reference evidence="3" key="1">
    <citation type="submission" date="2019-11" db="EMBL/GenBank/DDBJ databases">
        <title>Characterization of Clostridium perfringens isolates from swine manure treated agricultural soils.</title>
        <authorList>
            <person name="Wushke S.T."/>
        </authorList>
    </citation>
    <scope>NUCLEOTIDE SEQUENCE</scope>
    <source>
        <strain evidence="3">X15</strain>
    </source>
</reference>
<comment type="caution">
    <text evidence="3">The sequence shown here is derived from an EMBL/GenBank/DDBJ whole genome shotgun (WGS) entry which is preliminary data.</text>
</comment>
<dbReference type="PANTHER" id="PTHR33121:SF71">
    <property type="entry name" value="OXYGEN SENSOR PROTEIN DOSP"/>
    <property type="match status" value="1"/>
</dbReference>
<organism evidence="3 4">
    <name type="scientific">Clostridium perfringens</name>
    <dbReference type="NCBI Taxonomy" id="1502"/>
    <lineage>
        <taxon>Bacteria</taxon>
        <taxon>Bacillati</taxon>
        <taxon>Bacillota</taxon>
        <taxon>Clostridia</taxon>
        <taxon>Eubacteriales</taxon>
        <taxon>Clostridiaceae</taxon>
        <taxon>Clostridium</taxon>
    </lineage>
</organism>
<dbReference type="RefSeq" id="WP_322413407.1">
    <property type="nucleotide sequence ID" value="NZ_WNVG01001209.1"/>
</dbReference>
<evidence type="ECO:0000313" key="3">
    <source>
        <dbReference type="EMBL" id="MDZ5035055.1"/>
    </source>
</evidence>
<dbReference type="EMBL" id="WNVG01001209">
    <property type="protein sequence ID" value="MDZ5035055.1"/>
    <property type="molecule type" value="Genomic_DNA"/>
</dbReference>
<dbReference type="Pfam" id="PF00563">
    <property type="entry name" value="EAL"/>
    <property type="match status" value="1"/>
</dbReference>
<dbReference type="CDD" id="cd01948">
    <property type="entry name" value="EAL"/>
    <property type="match status" value="1"/>
</dbReference>
<dbReference type="Gene3D" id="3.30.70.270">
    <property type="match status" value="1"/>
</dbReference>
<feature type="non-terminal residue" evidence="3">
    <location>
        <position position="143"/>
    </location>
</feature>
<sequence length="143" mass="16393">VSIYPIDGKETAILLKRADMAMYIAKVNGKNRYQFFDIGILEILNREFNIEKGLRIAIDNEEIKLLYQPKVKIDTEDVIGFESLVRWHSNELGVVSPNEFIPIAENSGLIIPIGKYIIDESFKKCKELTLKTDKKFKMAINLS</sequence>
<dbReference type="AlphaFoldDB" id="A0AAW9IYF5"/>
<proteinExistence type="predicted"/>
<dbReference type="InterPro" id="IPR029787">
    <property type="entry name" value="Nucleotide_cyclase"/>
</dbReference>
<evidence type="ECO:0000259" key="2">
    <source>
        <dbReference type="PROSITE" id="PS50887"/>
    </source>
</evidence>
<name>A0AAW9IYF5_CLOPF</name>
<feature type="domain" description="EAL" evidence="1">
    <location>
        <begin position="47"/>
        <end position="143"/>
    </location>
</feature>
<dbReference type="InterPro" id="IPR050706">
    <property type="entry name" value="Cyclic-di-GMP_PDE-like"/>
</dbReference>
<evidence type="ECO:0000259" key="1">
    <source>
        <dbReference type="PROSITE" id="PS50883"/>
    </source>
</evidence>
<dbReference type="InterPro" id="IPR001633">
    <property type="entry name" value="EAL_dom"/>
</dbReference>
<evidence type="ECO:0000313" key="4">
    <source>
        <dbReference type="Proteomes" id="UP001289066"/>
    </source>
</evidence>
<protein>
    <submittedName>
        <fullName evidence="3">EAL domain-containing protein</fullName>
    </submittedName>
</protein>
<accession>A0AAW9IYF5</accession>
<feature type="non-terminal residue" evidence="3">
    <location>
        <position position="1"/>
    </location>
</feature>
<dbReference type="PROSITE" id="PS50883">
    <property type="entry name" value="EAL"/>
    <property type="match status" value="1"/>
</dbReference>
<gene>
    <name evidence="3" type="ORF">GNF81_20430</name>
</gene>
<dbReference type="GO" id="GO:0071111">
    <property type="term" value="F:cyclic-guanylate-specific phosphodiesterase activity"/>
    <property type="evidence" value="ECO:0007669"/>
    <property type="project" value="InterPro"/>
</dbReference>
<dbReference type="Gene3D" id="3.20.20.450">
    <property type="entry name" value="EAL domain"/>
    <property type="match status" value="1"/>
</dbReference>
<dbReference type="Proteomes" id="UP001289066">
    <property type="component" value="Unassembled WGS sequence"/>
</dbReference>
<dbReference type="PROSITE" id="PS50887">
    <property type="entry name" value="GGDEF"/>
    <property type="match status" value="1"/>
</dbReference>
<dbReference type="InterPro" id="IPR000160">
    <property type="entry name" value="GGDEF_dom"/>
</dbReference>